<dbReference type="SUPFAM" id="SSF53335">
    <property type="entry name" value="S-adenosyl-L-methionine-dependent methyltransferases"/>
    <property type="match status" value="1"/>
</dbReference>
<keyword evidence="2 9" id="KW-0489">Methyltransferase</keyword>
<dbReference type="InterPro" id="IPR046820">
    <property type="entry name" value="MmeI_TRD"/>
</dbReference>
<comment type="catalytic activity">
    <reaction evidence="5">
        <text>a 2'-deoxyadenosine in DNA + S-adenosyl-L-methionine = an N(6)-methyl-2'-deoxyadenosine in DNA + S-adenosyl-L-homocysteine + H(+)</text>
        <dbReference type="Rhea" id="RHEA:15197"/>
        <dbReference type="Rhea" id="RHEA-COMP:12418"/>
        <dbReference type="Rhea" id="RHEA-COMP:12419"/>
        <dbReference type="ChEBI" id="CHEBI:15378"/>
        <dbReference type="ChEBI" id="CHEBI:57856"/>
        <dbReference type="ChEBI" id="CHEBI:59789"/>
        <dbReference type="ChEBI" id="CHEBI:90615"/>
        <dbReference type="ChEBI" id="CHEBI:90616"/>
        <dbReference type="EC" id="2.1.1.72"/>
    </reaction>
</comment>
<dbReference type="PANTHER" id="PTHR33841:SF1">
    <property type="entry name" value="DNA METHYLTRANSFERASE A"/>
    <property type="match status" value="1"/>
</dbReference>
<dbReference type="InterPro" id="IPR011639">
    <property type="entry name" value="MethylTrfase_TaqI-like_dom"/>
</dbReference>
<gene>
    <name evidence="9" type="ORF">GHK48_18360</name>
</gene>
<dbReference type="RefSeq" id="WP_060563560.1">
    <property type="nucleotide sequence ID" value="NZ_BJNI01000020.1"/>
</dbReference>
<evidence type="ECO:0000256" key="3">
    <source>
        <dbReference type="ARBA" id="ARBA00022679"/>
    </source>
</evidence>
<dbReference type="EMBL" id="WISZ01000142">
    <property type="protein sequence ID" value="MQX10179.1"/>
    <property type="molecule type" value="Genomic_DNA"/>
</dbReference>
<comment type="caution">
    <text evidence="9">The sequence shown here is derived from an EMBL/GenBank/DDBJ whole genome shotgun (WGS) entry which is preliminary data.</text>
</comment>
<sequence length="1311" mass="146087">MNFYARSDETTEWLNYLQPEGLVVGPNVLRDKGLTPIRQTPLDTEAVAEALELSPDAKREDDKFFILRNPWGFLERILGWPQRLVTGSPSGPAVPVDLTRVVPEHETLLTPDMAVLWNDVSEEGVPAQLLLSIHPSLDPDGRGQFGDSEWEAGPHQRLERLLRETGVGVGVLIARNTLRLVYAPRGETAGWISWPLAALGRVEGRPMLSGLKLCLGRNALFTGAPDKRLRPVLKQSREAQNEVSEKLSGQVLGALHELLRGIHRADPDRIERLAETDSHHLYEGLLTCLMRLVFLLYAEDRDLLPSSSDPQLKTLWEGAYSIKSLYAKLLTDEALNPDTMDERRGGWGQLLAVFRIIHEGRGDWVARRGGKLFDPDVFPFLEGRDKGSAKNDAKVLPISDGCILRILHGLMTVEARNMSGEKIRERLSYRSLDVESIGSVYETVMGFTALRANEQMAALKDEKKLPTFIGLDTLLSQKPNDRQKWLKDRAIKLSAKQGKGVKEASDVPALLEAFGGLIDLRASPDGSVIGAGTPYLQPTEERRRSGSHYTPRSLTEPIVRHALEPAFERIGEKASPEAVLALKVCDPACGSGAFLVEACRQLGARLEQAWNMHGAEKPTIPPDEDEALHARRLVAQKCLYGVDRNPMAVDLARLSLWLATLAREHEFTFLDHAIKSGDSLVGLTRHEIEAANWDASKPGLPLFRGMIKDAVDRAREGREAIRNAPDDVTRAVQESRFRRVETEVEPARIVGDAVISAFFAADKAKARETERAKVESWISGHLQPRWDALEEKAKAFRTEEGWRPFHWEIEFPEVFGRENPGFDAIIGNPPFAGKNTISAGSGPVYPSWLQTLHPGAHGNADLVAHFFRRSFSLARVGAAMGLIATNTVGQGDTRDSGLSHIVAHGGTVFRAIRRYRWPNAGAAVVVSIVHVIKGVSAKSCYIDGKSVPRISAYLVPGHLDENPYVLQQNRGIAFKGTEIGGIGFTFDSSHTRDGRSNGDEVYQELRAKNPDYDEVVRPLIGGEEINSEPICTGFRRVIDLSGLTLEEAQLRYPDLMAIVRDKVLPERIGKGDATERNWWLFRRSSEALRIKQSRSKYIIVCSQTSKHVCFLVASPEPVYSHKVIVWVESGFGRFSVLQSRVHEVWARFFGSTMKDDPVYAPSDCFDTFPLPDECAAYDNLAQVGESYHGDRAALMVAFGEGMTKIYNRFHAISDREVEVSKLRDLHDEMDRAVLCAYGWQDLADELRPEFLTEETEDDHTYQGRYFWNAEGRDRVLSRLLALNAERHAEEVRNGVAPKSSAKSDEEDVEGE</sequence>
<organism evidence="9 10">
    <name type="scientific">Rhizobium fredii</name>
    <name type="common">Sinorhizobium fredii</name>
    <dbReference type="NCBI Taxonomy" id="380"/>
    <lineage>
        <taxon>Bacteria</taxon>
        <taxon>Pseudomonadati</taxon>
        <taxon>Pseudomonadota</taxon>
        <taxon>Alphaproteobacteria</taxon>
        <taxon>Hyphomicrobiales</taxon>
        <taxon>Rhizobiaceae</taxon>
        <taxon>Sinorhizobium/Ensifer group</taxon>
        <taxon>Sinorhizobium</taxon>
    </lineage>
</organism>
<dbReference type="InterPro" id="IPR002052">
    <property type="entry name" value="DNA_methylase_N6_adenine_CS"/>
</dbReference>
<evidence type="ECO:0000256" key="1">
    <source>
        <dbReference type="ARBA" id="ARBA00011900"/>
    </source>
</evidence>
<dbReference type="Proteomes" id="UP000466694">
    <property type="component" value="Unassembled WGS sequence"/>
</dbReference>
<evidence type="ECO:0000259" key="8">
    <source>
        <dbReference type="Pfam" id="PF20466"/>
    </source>
</evidence>
<dbReference type="PRINTS" id="PR00507">
    <property type="entry name" value="N12N6MTFRASE"/>
</dbReference>
<dbReference type="PROSITE" id="PS00092">
    <property type="entry name" value="N6_MTASE"/>
    <property type="match status" value="1"/>
</dbReference>
<dbReference type="InterPro" id="IPR029063">
    <property type="entry name" value="SAM-dependent_MTases_sf"/>
</dbReference>
<dbReference type="EC" id="2.1.1.72" evidence="1"/>
<keyword evidence="3" id="KW-0808">Transferase</keyword>
<protein>
    <recommendedName>
        <fullName evidence="1">site-specific DNA-methyltransferase (adenine-specific)</fullName>
        <ecNumber evidence="1">2.1.1.72</ecNumber>
    </recommendedName>
</protein>
<keyword evidence="4" id="KW-0949">S-adenosyl-L-methionine</keyword>
<evidence type="ECO:0000313" key="10">
    <source>
        <dbReference type="Proteomes" id="UP000466694"/>
    </source>
</evidence>
<dbReference type="GO" id="GO:0003676">
    <property type="term" value="F:nucleic acid binding"/>
    <property type="evidence" value="ECO:0007669"/>
    <property type="project" value="InterPro"/>
</dbReference>
<dbReference type="Pfam" id="PF20466">
    <property type="entry name" value="MmeI_TRD"/>
    <property type="match status" value="1"/>
</dbReference>
<evidence type="ECO:0000256" key="5">
    <source>
        <dbReference type="ARBA" id="ARBA00047942"/>
    </source>
</evidence>
<evidence type="ECO:0000256" key="4">
    <source>
        <dbReference type="ARBA" id="ARBA00022691"/>
    </source>
</evidence>
<dbReference type="GO" id="GO:0009007">
    <property type="term" value="F:site-specific DNA-methyltransferase (adenine-specific) activity"/>
    <property type="evidence" value="ECO:0007669"/>
    <property type="project" value="UniProtKB-EC"/>
</dbReference>
<feature type="domain" description="Type II methyltransferase M.TaqI-like" evidence="7">
    <location>
        <begin position="637"/>
        <end position="888"/>
    </location>
</feature>
<dbReference type="GO" id="GO:0032259">
    <property type="term" value="P:methylation"/>
    <property type="evidence" value="ECO:0007669"/>
    <property type="project" value="UniProtKB-KW"/>
</dbReference>
<dbReference type="GO" id="GO:0006304">
    <property type="term" value="P:DNA modification"/>
    <property type="evidence" value="ECO:0007669"/>
    <property type="project" value="InterPro"/>
</dbReference>
<dbReference type="InterPro" id="IPR050953">
    <property type="entry name" value="N4_N6_ade-DNA_methylase"/>
</dbReference>
<name>A0A844AAN1_RHIFR</name>
<proteinExistence type="predicted"/>
<feature type="region of interest" description="Disordered" evidence="6">
    <location>
        <begin position="532"/>
        <end position="551"/>
    </location>
</feature>
<evidence type="ECO:0000259" key="7">
    <source>
        <dbReference type="Pfam" id="PF07669"/>
    </source>
</evidence>
<reference evidence="9 10" key="1">
    <citation type="journal article" date="2013" name="Genome Biol.">
        <title>Comparative genomics of the core and accessory genomes of 48 Sinorhizobium strains comprising five genospecies.</title>
        <authorList>
            <person name="Sugawara M."/>
            <person name="Epstein B."/>
            <person name="Badgley B.D."/>
            <person name="Unno T."/>
            <person name="Xu L."/>
            <person name="Reese J."/>
            <person name="Gyaneshwar P."/>
            <person name="Denny R."/>
            <person name="Mudge J."/>
            <person name="Bharti A.K."/>
            <person name="Farmer A.D."/>
            <person name="May G.D."/>
            <person name="Woodward J.E."/>
            <person name="Medigue C."/>
            <person name="Vallenet D."/>
            <person name="Lajus A."/>
            <person name="Rouy Z."/>
            <person name="Martinez-Vaz B."/>
            <person name="Tiffin P."/>
            <person name="Young N.D."/>
            <person name="Sadowsky M.J."/>
        </authorList>
    </citation>
    <scope>NUCLEOTIDE SEQUENCE [LARGE SCALE GENOMIC DNA]</scope>
    <source>
        <strain evidence="9 10">USDA205</strain>
    </source>
</reference>
<feature type="domain" description="MmeI-like target recognition" evidence="8">
    <location>
        <begin position="1002"/>
        <end position="1172"/>
    </location>
</feature>
<evidence type="ECO:0000256" key="6">
    <source>
        <dbReference type="SAM" id="MobiDB-lite"/>
    </source>
</evidence>
<evidence type="ECO:0000313" key="9">
    <source>
        <dbReference type="EMBL" id="MQX10179.1"/>
    </source>
</evidence>
<evidence type="ECO:0000256" key="2">
    <source>
        <dbReference type="ARBA" id="ARBA00022603"/>
    </source>
</evidence>
<feature type="region of interest" description="Disordered" evidence="6">
    <location>
        <begin position="1289"/>
        <end position="1311"/>
    </location>
</feature>
<dbReference type="Gene3D" id="3.40.50.150">
    <property type="entry name" value="Vaccinia Virus protein VP39"/>
    <property type="match status" value="1"/>
</dbReference>
<dbReference type="Pfam" id="PF07669">
    <property type="entry name" value="Eco57I"/>
    <property type="match status" value="1"/>
</dbReference>
<accession>A0A844AAN1</accession>
<dbReference type="PANTHER" id="PTHR33841">
    <property type="entry name" value="DNA METHYLTRANSFERASE YEEA-RELATED"/>
    <property type="match status" value="1"/>
</dbReference>